<dbReference type="SUPFAM" id="SSF46785">
    <property type="entry name" value="Winged helix' DNA-binding domain"/>
    <property type="match status" value="1"/>
</dbReference>
<dbReference type="EMBL" id="MKQR01000009">
    <property type="protein sequence ID" value="OLR93737.1"/>
    <property type="molecule type" value="Genomic_DNA"/>
</dbReference>
<dbReference type="Pfam" id="PF00126">
    <property type="entry name" value="HTH_1"/>
    <property type="match status" value="1"/>
</dbReference>
<dbReference type="PANTHER" id="PTHR30346">
    <property type="entry name" value="TRANSCRIPTIONAL DUAL REGULATOR HCAR-RELATED"/>
    <property type="match status" value="1"/>
</dbReference>
<dbReference type="GO" id="GO:0003700">
    <property type="term" value="F:DNA-binding transcription factor activity"/>
    <property type="evidence" value="ECO:0007669"/>
    <property type="project" value="InterPro"/>
</dbReference>
<dbReference type="PANTHER" id="PTHR30346:SF0">
    <property type="entry name" value="HCA OPERON TRANSCRIPTIONAL ACTIVATOR HCAR"/>
    <property type="match status" value="1"/>
</dbReference>
<evidence type="ECO:0000313" key="7">
    <source>
        <dbReference type="Proteomes" id="UP000186040"/>
    </source>
</evidence>
<comment type="similarity">
    <text evidence="1">Belongs to the LysR transcriptional regulatory family.</text>
</comment>
<protein>
    <recommendedName>
        <fullName evidence="5">HTH lysR-type domain-containing protein</fullName>
    </recommendedName>
</protein>
<dbReference type="InterPro" id="IPR000847">
    <property type="entry name" value="LysR_HTH_N"/>
</dbReference>
<dbReference type="RefSeq" id="WP_075974635.1">
    <property type="nucleotide sequence ID" value="NZ_MKQR01000009.1"/>
</dbReference>
<evidence type="ECO:0000256" key="3">
    <source>
        <dbReference type="ARBA" id="ARBA00023125"/>
    </source>
</evidence>
<keyword evidence="3" id="KW-0238">DNA-binding</keyword>
<reference evidence="6 7" key="1">
    <citation type="submission" date="2016-10" db="EMBL/GenBank/DDBJ databases">
        <title>The Draft Genome Sequence of Actinokineospora bangkokensis 44EHWT reveals the biosynthetic pathway of antifungal compounds Thailandins with unusual extender unit butylmalonyl-CoA.</title>
        <authorList>
            <person name="Greule A."/>
            <person name="Intra B."/>
            <person name="Flemming S."/>
            <person name="Rommel M.G."/>
            <person name="Panbangred W."/>
            <person name="Bechthold A."/>
        </authorList>
    </citation>
    <scope>NUCLEOTIDE SEQUENCE [LARGE SCALE GENOMIC DNA]</scope>
    <source>
        <strain evidence="6 7">44EHW</strain>
    </source>
</reference>
<dbReference type="SUPFAM" id="SSF53850">
    <property type="entry name" value="Periplasmic binding protein-like II"/>
    <property type="match status" value="1"/>
</dbReference>
<evidence type="ECO:0000313" key="6">
    <source>
        <dbReference type="EMBL" id="OLR93737.1"/>
    </source>
</evidence>
<sequence>MDARDMEYLVAVGETQHFGRAAERVGASLEELTRWSREFERVTGLSVFERTVRRVRLTETGSRIEAEALKALAAVRAVDAVVGYLQQGWSGQVALACAPGAAHLVWPLVRAVEQDRPGLQVDVRPMWAIAALGALGRGEVSLAVVRDPIPEDAVGSLVLGAYRDRHVAVAAPGPLAGREQVSLSEFEGQGFLLAEREVARAVHDATVRFLAEHCVAPVWKHHRLLEQEQQLSLVAAGVGAALVPPTDNPLPAGVALVPLREEGPEHRYHLVWRRDDPSALVTAVITAAEALTAGRKRGADS</sequence>
<dbReference type="InterPro" id="IPR005119">
    <property type="entry name" value="LysR_subst-bd"/>
</dbReference>
<dbReference type="CDD" id="cd08414">
    <property type="entry name" value="PBP2_LTTR_aromatics_like"/>
    <property type="match status" value="1"/>
</dbReference>
<dbReference type="Gene3D" id="3.40.190.10">
    <property type="entry name" value="Periplasmic binding protein-like II"/>
    <property type="match status" value="2"/>
</dbReference>
<evidence type="ECO:0000256" key="2">
    <source>
        <dbReference type="ARBA" id="ARBA00023015"/>
    </source>
</evidence>
<dbReference type="Gene3D" id="1.10.10.10">
    <property type="entry name" value="Winged helix-like DNA-binding domain superfamily/Winged helix DNA-binding domain"/>
    <property type="match status" value="1"/>
</dbReference>
<keyword evidence="4" id="KW-0804">Transcription</keyword>
<keyword evidence="7" id="KW-1185">Reference proteome</keyword>
<gene>
    <name evidence="6" type="ORF">BJP25_15920</name>
</gene>
<dbReference type="GO" id="GO:0032993">
    <property type="term" value="C:protein-DNA complex"/>
    <property type="evidence" value="ECO:0007669"/>
    <property type="project" value="TreeGrafter"/>
</dbReference>
<keyword evidence="2" id="KW-0805">Transcription regulation</keyword>
<dbReference type="GO" id="GO:0003677">
    <property type="term" value="F:DNA binding"/>
    <property type="evidence" value="ECO:0007669"/>
    <property type="project" value="UniProtKB-KW"/>
</dbReference>
<dbReference type="InterPro" id="IPR036388">
    <property type="entry name" value="WH-like_DNA-bd_sf"/>
</dbReference>
<evidence type="ECO:0000256" key="1">
    <source>
        <dbReference type="ARBA" id="ARBA00009437"/>
    </source>
</evidence>
<dbReference type="STRING" id="1193682.BJP25_15920"/>
<accession>A0A1Q9LNV3</accession>
<dbReference type="Pfam" id="PF03466">
    <property type="entry name" value="LysR_substrate"/>
    <property type="match status" value="1"/>
</dbReference>
<proteinExistence type="inferred from homology"/>
<dbReference type="OrthoDB" id="3636008at2"/>
<evidence type="ECO:0000259" key="5">
    <source>
        <dbReference type="PROSITE" id="PS50931"/>
    </source>
</evidence>
<organism evidence="6 7">
    <name type="scientific">Actinokineospora bangkokensis</name>
    <dbReference type="NCBI Taxonomy" id="1193682"/>
    <lineage>
        <taxon>Bacteria</taxon>
        <taxon>Bacillati</taxon>
        <taxon>Actinomycetota</taxon>
        <taxon>Actinomycetes</taxon>
        <taxon>Pseudonocardiales</taxon>
        <taxon>Pseudonocardiaceae</taxon>
        <taxon>Actinokineospora</taxon>
    </lineage>
</organism>
<dbReference type="Proteomes" id="UP000186040">
    <property type="component" value="Unassembled WGS sequence"/>
</dbReference>
<dbReference type="AlphaFoldDB" id="A0A1Q9LNV3"/>
<evidence type="ECO:0000256" key="4">
    <source>
        <dbReference type="ARBA" id="ARBA00023163"/>
    </source>
</evidence>
<comment type="caution">
    <text evidence="6">The sequence shown here is derived from an EMBL/GenBank/DDBJ whole genome shotgun (WGS) entry which is preliminary data.</text>
</comment>
<dbReference type="PROSITE" id="PS50931">
    <property type="entry name" value="HTH_LYSR"/>
    <property type="match status" value="1"/>
</dbReference>
<name>A0A1Q9LNV3_9PSEU</name>
<dbReference type="InterPro" id="IPR036390">
    <property type="entry name" value="WH_DNA-bd_sf"/>
</dbReference>
<feature type="domain" description="HTH lysR-type" evidence="5">
    <location>
        <begin position="1"/>
        <end position="58"/>
    </location>
</feature>